<feature type="compositionally biased region" description="Acidic residues" evidence="1">
    <location>
        <begin position="136"/>
        <end position="147"/>
    </location>
</feature>
<dbReference type="Proteomes" id="UP000694044">
    <property type="component" value="Unassembled WGS sequence"/>
</dbReference>
<evidence type="ECO:0000313" key="3">
    <source>
        <dbReference type="Proteomes" id="UP000694044"/>
    </source>
</evidence>
<feature type="region of interest" description="Disordered" evidence="1">
    <location>
        <begin position="128"/>
        <end position="147"/>
    </location>
</feature>
<organism evidence="2 3">
    <name type="scientific">Phytophthora pseudosyringae</name>
    <dbReference type="NCBI Taxonomy" id="221518"/>
    <lineage>
        <taxon>Eukaryota</taxon>
        <taxon>Sar</taxon>
        <taxon>Stramenopiles</taxon>
        <taxon>Oomycota</taxon>
        <taxon>Peronosporomycetes</taxon>
        <taxon>Peronosporales</taxon>
        <taxon>Peronosporaceae</taxon>
        <taxon>Phytophthora</taxon>
    </lineage>
</organism>
<evidence type="ECO:0000313" key="2">
    <source>
        <dbReference type="EMBL" id="KAG7376365.1"/>
    </source>
</evidence>
<dbReference type="AlphaFoldDB" id="A0A8T1V5Q7"/>
<comment type="caution">
    <text evidence="2">The sequence shown here is derived from an EMBL/GenBank/DDBJ whole genome shotgun (WGS) entry which is preliminary data.</text>
</comment>
<protein>
    <submittedName>
        <fullName evidence="2">Uncharacterized protein</fullName>
    </submittedName>
</protein>
<evidence type="ECO:0000256" key="1">
    <source>
        <dbReference type="SAM" id="MobiDB-lite"/>
    </source>
</evidence>
<feature type="compositionally biased region" description="Polar residues" evidence="1">
    <location>
        <begin position="77"/>
        <end position="92"/>
    </location>
</feature>
<accession>A0A8T1V5Q7</accession>
<keyword evidence="3" id="KW-1185">Reference proteome</keyword>
<dbReference type="EMBL" id="JAGDFM010000718">
    <property type="protein sequence ID" value="KAG7376365.1"/>
    <property type="molecule type" value="Genomic_DNA"/>
</dbReference>
<proteinExistence type="predicted"/>
<gene>
    <name evidence="2" type="ORF">PHYPSEUDO_013663</name>
</gene>
<name>A0A8T1V5Q7_9STRA</name>
<reference evidence="2" key="1">
    <citation type="submission" date="2021-02" db="EMBL/GenBank/DDBJ databases">
        <authorList>
            <person name="Palmer J.M."/>
        </authorList>
    </citation>
    <scope>NUCLEOTIDE SEQUENCE</scope>
    <source>
        <strain evidence="2">SCRP734</strain>
    </source>
</reference>
<feature type="region of interest" description="Disordered" evidence="1">
    <location>
        <begin position="69"/>
        <end position="99"/>
    </location>
</feature>
<sequence>MHPVEFDAAESMYSVESAITESSDSAMLDEFVNSADTPLGSAESTKTLDSANLQSDFAMLAKTSASASTFLDPAESMNETTNDPNLDKSTAPTEVDQALVDEPEIYDATLDDDPEEDLRLRFAAAMAAEAHTADASSEEEAAPAESN</sequence>